<dbReference type="GO" id="GO:0006511">
    <property type="term" value="P:ubiquitin-dependent protein catabolic process"/>
    <property type="evidence" value="ECO:0007669"/>
    <property type="project" value="InterPro"/>
</dbReference>
<evidence type="ECO:0000313" key="7">
    <source>
        <dbReference type="Proteomes" id="UP000245609"/>
    </source>
</evidence>
<dbReference type="SUPFAM" id="SSF54695">
    <property type="entry name" value="POZ domain"/>
    <property type="match status" value="1"/>
</dbReference>
<gene>
    <name evidence="6" type="ORF">BB560_002004</name>
</gene>
<dbReference type="SMART" id="SM00512">
    <property type="entry name" value="Skp1"/>
    <property type="match status" value="1"/>
</dbReference>
<evidence type="ECO:0000256" key="3">
    <source>
        <dbReference type="ARBA" id="ARBA00021347"/>
    </source>
</evidence>
<comment type="subcellular location">
    <subcellularLocation>
        <location evidence="1">Nucleus</location>
    </subcellularLocation>
</comment>
<sequence>MPEKQQRIKLVSGDGVEIFLDREIALMSGTVKRMLEDRNIIFAEVSKNEISFPEISGKILLEVTKYLFYKWKYSDSTVYRQIPEFPIEPEIALELMMAADYLDC</sequence>
<keyword evidence="7" id="KW-1185">Reference proteome</keyword>
<protein>
    <recommendedName>
        <fullName evidence="3">Elongin-C</fullName>
    </recommendedName>
</protein>
<dbReference type="CDD" id="cd18321">
    <property type="entry name" value="BTB_POZ_EloC"/>
    <property type="match status" value="1"/>
</dbReference>
<dbReference type="InterPro" id="IPR016073">
    <property type="entry name" value="Skp1_comp_POZ"/>
</dbReference>
<comment type="caution">
    <text evidence="6">The sequence shown here is derived from an EMBL/GenBank/DDBJ whole genome shotgun (WGS) entry which is preliminary data.</text>
</comment>
<proteinExistence type="inferred from homology"/>
<feature type="domain" description="SKP1 component POZ" evidence="5">
    <location>
        <begin position="7"/>
        <end position="69"/>
    </location>
</feature>
<dbReference type="OrthoDB" id="249087at2759"/>
<dbReference type="EMBL" id="MBFS01000224">
    <property type="protein sequence ID" value="PVV03516.1"/>
    <property type="molecule type" value="Genomic_DNA"/>
</dbReference>
<reference evidence="6 7" key="1">
    <citation type="journal article" date="2018" name="MBio">
        <title>Comparative Genomics Reveals the Core Gene Toolbox for the Fungus-Insect Symbiosis.</title>
        <authorList>
            <person name="Wang Y."/>
            <person name="Stata M."/>
            <person name="Wang W."/>
            <person name="Stajich J.E."/>
            <person name="White M.M."/>
            <person name="Moncalvo J.M."/>
        </authorList>
    </citation>
    <scope>NUCLEOTIDE SEQUENCE [LARGE SCALE GENOMIC DNA]</scope>
    <source>
        <strain evidence="6 7">SC-DP-2</strain>
    </source>
</reference>
<evidence type="ECO:0000256" key="4">
    <source>
        <dbReference type="ARBA" id="ARBA00023242"/>
    </source>
</evidence>
<organism evidence="6 7">
    <name type="scientific">Smittium megazygosporum</name>
    <dbReference type="NCBI Taxonomy" id="133381"/>
    <lineage>
        <taxon>Eukaryota</taxon>
        <taxon>Fungi</taxon>
        <taxon>Fungi incertae sedis</taxon>
        <taxon>Zoopagomycota</taxon>
        <taxon>Kickxellomycotina</taxon>
        <taxon>Harpellomycetes</taxon>
        <taxon>Harpellales</taxon>
        <taxon>Legeriomycetaceae</taxon>
        <taxon>Smittium</taxon>
    </lineage>
</organism>
<dbReference type="STRING" id="133381.A0A2T9ZFZ2"/>
<dbReference type="PANTHER" id="PTHR20648">
    <property type="entry name" value="ELONGIN-C"/>
    <property type="match status" value="1"/>
</dbReference>
<dbReference type="InterPro" id="IPR039948">
    <property type="entry name" value="ELC1"/>
</dbReference>
<evidence type="ECO:0000313" key="6">
    <source>
        <dbReference type="EMBL" id="PVV03516.1"/>
    </source>
</evidence>
<name>A0A2T9ZFZ2_9FUNG</name>
<comment type="similarity">
    <text evidence="2">Belongs to the SKP1 family.</text>
</comment>
<keyword evidence="4" id="KW-0539">Nucleus</keyword>
<evidence type="ECO:0000259" key="5">
    <source>
        <dbReference type="Pfam" id="PF03931"/>
    </source>
</evidence>
<dbReference type="Gene3D" id="3.30.710.10">
    <property type="entry name" value="Potassium Channel Kv1.1, Chain A"/>
    <property type="match status" value="1"/>
</dbReference>
<dbReference type="Pfam" id="PF03931">
    <property type="entry name" value="Skp1_POZ"/>
    <property type="match status" value="1"/>
</dbReference>
<accession>A0A2T9ZFZ2</accession>
<dbReference type="InterPro" id="IPR001232">
    <property type="entry name" value="SKP1-like"/>
</dbReference>
<dbReference type="AlphaFoldDB" id="A0A2T9ZFZ2"/>
<dbReference type="FunFam" id="3.30.710.10:FF:000035">
    <property type="entry name" value="Elongin C transcription elongation factor"/>
    <property type="match status" value="1"/>
</dbReference>
<evidence type="ECO:0000256" key="2">
    <source>
        <dbReference type="ARBA" id="ARBA00009993"/>
    </source>
</evidence>
<dbReference type="InterPro" id="IPR011333">
    <property type="entry name" value="SKP1/BTB/POZ_sf"/>
</dbReference>
<dbReference type="Proteomes" id="UP000245609">
    <property type="component" value="Unassembled WGS sequence"/>
</dbReference>
<dbReference type="GO" id="GO:0005634">
    <property type="term" value="C:nucleus"/>
    <property type="evidence" value="ECO:0007669"/>
    <property type="project" value="UniProtKB-SubCell"/>
</dbReference>
<evidence type="ECO:0000256" key="1">
    <source>
        <dbReference type="ARBA" id="ARBA00004123"/>
    </source>
</evidence>